<keyword evidence="2" id="KW-1185">Reference proteome</keyword>
<dbReference type="Proteomes" id="UP001597467">
    <property type="component" value="Unassembled WGS sequence"/>
</dbReference>
<evidence type="ECO:0000313" key="1">
    <source>
        <dbReference type="EMBL" id="MFD2540971.1"/>
    </source>
</evidence>
<sequence length="52" mass="5916">MATYKCKICGVQKNDTITSQLNTPLTCKGSKEDSEVHFHKWEQISVEDLICN</sequence>
<proteinExistence type="predicted"/>
<reference evidence="2" key="1">
    <citation type="journal article" date="2019" name="Int. J. Syst. Evol. Microbiol.">
        <title>The Global Catalogue of Microorganisms (GCM) 10K type strain sequencing project: providing services to taxonomists for standard genome sequencing and annotation.</title>
        <authorList>
            <consortium name="The Broad Institute Genomics Platform"/>
            <consortium name="The Broad Institute Genome Sequencing Center for Infectious Disease"/>
            <person name="Wu L."/>
            <person name="Ma J."/>
        </authorList>
    </citation>
    <scope>NUCLEOTIDE SEQUENCE [LARGE SCALE GENOMIC DNA]</scope>
    <source>
        <strain evidence="2">KCTC 42808</strain>
    </source>
</reference>
<dbReference type="RefSeq" id="WP_379900184.1">
    <property type="nucleotide sequence ID" value="NZ_JBHULM010000001.1"/>
</dbReference>
<organism evidence="1 2">
    <name type="scientific">Lacinutrix gracilariae</name>
    <dbReference type="NCBI Taxonomy" id="1747198"/>
    <lineage>
        <taxon>Bacteria</taxon>
        <taxon>Pseudomonadati</taxon>
        <taxon>Bacteroidota</taxon>
        <taxon>Flavobacteriia</taxon>
        <taxon>Flavobacteriales</taxon>
        <taxon>Flavobacteriaceae</taxon>
        <taxon>Lacinutrix</taxon>
    </lineage>
</organism>
<accession>A0ABW5JW59</accession>
<protein>
    <submittedName>
        <fullName evidence="1">Uncharacterized protein</fullName>
    </submittedName>
</protein>
<name>A0ABW5JW59_9FLAO</name>
<dbReference type="EMBL" id="JBHULM010000001">
    <property type="protein sequence ID" value="MFD2540971.1"/>
    <property type="molecule type" value="Genomic_DNA"/>
</dbReference>
<evidence type="ECO:0000313" key="2">
    <source>
        <dbReference type="Proteomes" id="UP001597467"/>
    </source>
</evidence>
<comment type="caution">
    <text evidence="1">The sequence shown here is derived from an EMBL/GenBank/DDBJ whole genome shotgun (WGS) entry which is preliminary data.</text>
</comment>
<gene>
    <name evidence="1" type="ORF">ACFSSB_01455</name>
</gene>